<feature type="transmembrane region" description="Helical" evidence="1">
    <location>
        <begin position="445"/>
        <end position="466"/>
    </location>
</feature>
<feature type="transmembrane region" description="Helical" evidence="1">
    <location>
        <begin position="525"/>
        <end position="546"/>
    </location>
</feature>
<accession>A0ABU1E8E5</accession>
<dbReference type="Pfam" id="PF01433">
    <property type="entry name" value="Peptidase_M1"/>
    <property type="match status" value="1"/>
</dbReference>
<dbReference type="InterPro" id="IPR027268">
    <property type="entry name" value="Peptidase_M4/M1_CTD_sf"/>
</dbReference>
<keyword evidence="3" id="KW-0645">Protease</keyword>
<reference evidence="3 4" key="1">
    <citation type="submission" date="2023-08" db="EMBL/GenBank/DDBJ databases">
        <authorList>
            <person name="Maltman C."/>
        </authorList>
    </citation>
    <scope>NUCLEOTIDE SEQUENCE [LARGE SCALE GENOMIC DNA]</scope>
    <source>
        <strain evidence="3 4">ES2</strain>
    </source>
</reference>
<feature type="transmembrane region" description="Helical" evidence="1">
    <location>
        <begin position="16"/>
        <end position="38"/>
    </location>
</feature>
<keyword evidence="3" id="KW-0378">Hydrolase</keyword>
<sequence>MNTIFLFEAGRSSKHWLTYLVALLLIGMGIFCGNQFNLSVGEGIYLNSPYTIGFMTGMLSLAVIFFATVYALQLLFKDQDSKFDSILFSFPFSKFSYLKGKFYTYFLQTFLSFSFLMTGFIIGQIMRTGSEMQEGFNILHYMYPLFIFGFINSLIVCSFLFLIAVTVKRKLLVVVGGLLLYVFYMIILLFSNSPFMAGSLPQSLEIQQFSALIDPFGLSAYFMEARDLTVDQKNIQMVPFSGYLLFNRILFFFISVGILLLSLKLFSFSNTSGKKVKILGNILTFSEKNEAEYSTVTHKFNEYSSFRSVLSFAKTDLTYLFKSVAVPAVSILLLFCVGMEMYAEIEKGIRLPQKYAGSGLMATTISENFHLLGLLISAYFLNDAYWRSSSSGFSLIENSTYLSKNRLTGHFISISFLLFFFTGILIIQGIIFQAAYQYFHIDWNAYLGVFLFNTFPLILFSGLILFINDRIPHKFTALGVSILAVFILSGPVSGKLISYPLFRIFSDFKGTYSDFNGYGIYEKAFALRLLFGTGIISILWILNSIIKIKKVPVLASGFSIILLISGIFAGVLFMKGYFPKNEDRAVLSSAEYEKNYRKYEHLPQPDISDITTEIKLFPSENAYQIIGKYILKNQTNEPISKVLINFNEDLKLESAVLKCGTEISKINKHVTEVSLQQPLLPGKTASLDFKLSYQWFAVNGHQSFNAIIEEGSFMRISRYYPTIGYQKDDEIQDEKERGQFKLGKLTELKKPEAPEISKRDFINLNMIISTEKSQTAIGTGDLIKKWSQPGRNYFEYKADQIPFRFAVSSAEYKIKSENYKGIDINIFYHQKHFENVNHLLENAKLTLDYCQQNFGQYPFKSITFAEISSFTKGFAATAYPSAVFMPENMIFHANIQADKKQDVINELAGHELSHLWWGNSQINPDDREGSVMLTETLAMYTEMMLYKKMHGREKMMERIKVHQQIYDNEKGLSENVPIYKATGDVPHISYSKGAAAMVELSNVLGEDKLNIALKNFLNNNQYPKKPTSLDLINELYNVSPDISTRKQIDRLFKTIENINFTSGSKSASVKANPKETTNSF</sequence>
<dbReference type="InterPro" id="IPR014782">
    <property type="entry name" value="Peptidase_M1_dom"/>
</dbReference>
<dbReference type="EMBL" id="JAVIXS010000015">
    <property type="protein sequence ID" value="MDR4953672.1"/>
    <property type="molecule type" value="Genomic_DNA"/>
</dbReference>
<name>A0ABU1E8E5_9FLAO</name>
<gene>
    <name evidence="3" type="ORF">REB14_15955</name>
</gene>
<feature type="transmembrane region" description="Helical" evidence="1">
    <location>
        <begin position="324"/>
        <end position="343"/>
    </location>
</feature>
<dbReference type="Proteomes" id="UP001260959">
    <property type="component" value="Unassembled WGS sequence"/>
</dbReference>
<keyword evidence="1" id="KW-1133">Transmembrane helix</keyword>
<dbReference type="SUPFAM" id="SSF55486">
    <property type="entry name" value="Metalloproteases ('zincins'), catalytic domain"/>
    <property type="match status" value="1"/>
</dbReference>
<feature type="transmembrane region" description="Helical" evidence="1">
    <location>
        <begin position="249"/>
        <end position="267"/>
    </location>
</feature>
<proteinExistence type="predicted"/>
<feature type="transmembrane region" description="Helical" evidence="1">
    <location>
        <begin position="411"/>
        <end position="439"/>
    </location>
</feature>
<dbReference type="PANTHER" id="PTHR11533:SF174">
    <property type="entry name" value="PUROMYCIN-SENSITIVE AMINOPEPTIDASE-RELATED"/>
    <property type="match status" value="1"/>
</dbReference>
<keyword evidence="1" id="KW-0472">Membrane</keyword>
<dbReference type="GO" id="GO:0004177">
    <property type="term" value="F:aminopeptidase activity"/>
    <property type="evidence" value="ECO:0007669"/>
    <property type="project" value="UniProtKB-KW"/>
</dbReference>
<feature type="transmembrane region" description="Helical" evidence="1">
    <location>
        <begin position="50"/>
        <end position="72"/>
    </location>
</feature>
<dbReference type="Gene3D" id="1.10.390.10">
    <property type="entry name" value="Neutral Protease Domain 2"/>
    <property type="match status" value="1"/>
</dbReference>
<feature type="domain" description="Peptidase M1 membrane alanine aminopeptidase" evidence="2">
    <location>
        <begin position="840"/>
        <end position="1052"/>
    </location>
</feature>
<evidence type="ECO:0000256" key="1">
    <source>
        <dbReference type="SAM" id="Phobius"/>
    </source>
</evidence>
<feature type="transmembrane region" description="Helical" evidence="1">
    <location>
        <begin position="142"/>
        <end position="164"/>
    </location>
</feature>
<dbReference type="PANTHER" id="PTHR11533">
    <property type="entry name" value="PROTEASE M1 ZINC METALLOPROTEASE"/>
    <property type="match status" value="1"/>
</dbReference>
<feature type="transmembrane region" description="Helical" evidence="1">
    <location>
        <begin position="171"/>
        <end position="191"/>
    </location>
</feature>
<evidence type="ECO:0000313" key="4">
    <source>
        <dbReference type="Proteomes" id="UP001260959"/>
    </source>
</evidence>
<comment type="caution">
    <text evidence="3">The sequence shown here is derived from an EMBL/GenBank/DDBJ whole genome shotgun (WGS) entry which is preliminary data.</text>
</comment>
<feature type="transmembrane region" description="Helical" evidence="1">
    <location>
        <begin position="478"/>
        <end position="505"/>
    </location>
</feature>
<keyword evidence="1" id="KW-0812">Transmembrane</keyword>
<dbReference type="RefSeq" id="WP_309522658.1">
    <property type="nucleotide sequence ID" value="NZ_JAVIXS010000015.1"/>
</dbReference>
<organism evidence="3 4">
    <name type="scientific">Chryseobacterium metallicongregator</name>
    <dbReference type="NCBI Taxonomy" id="3073042"/>
    <lineage>
        <taxon>Bacteria</taxon>
        <taxon>Pseudomonadati</taxon>
        <taxon>Bacteroidota</taxon>
        <taxon>Flavobacteriia</taxon>
        <taxon>Flavobacteriales</taxon>
        <taxon>Weeksellaceae</taxon>
        <taxon>Chryseobacterium group</taxon>
        <taxon>Chryseobacterium</taxon>
    </lineage>
</organism>
<protein>
    <submittedName>
        <fullName evidence="3">M1 family aminopeptidase</fullName>
    </submittedName>
</protein>
<keyword evidence="3" id="KW-0031">Aminopeptidase</keyword>
<evidence type="ECO:0000259" key="2">
    <source>
        <dbReference type="Pfam" id="PF01433"/>
    </source>
</evidence>
<feature type="transmembrane region" description="Helical" evidence="1">
    <location>
        <begin position="355"/>
        <end position="381"/>
    </location>
</feature>
<evidence type="ECO:0000313" key="3">
    <source>
        <dbReference type="EMBL" id="MDR4953672.1"/>
    </source>
</evidence>
<feature type="transmembrane region" description="Helical" evidence="1">
    <location>
        <begin position="102"/>
        <end position="122"/>
    </location>
</feature>
<dbReference type="InterPro" id="IPR050344">
    <property type="entry name" value="Peptidase_M1_aminopeptidases"/>
</dbReference>
<feature type="transmembrane region" description="Helical" evidence="1">
    <location>
        <begin position="553"/>
        <end position="574"/>
    </location>
</feature>
<keyword evidence="4" id="KW-1185">Reference proteome</keyword>